<keyword evidence="4 6" id="KW-0238">DNA-binding</keyword>
<evidence type="ECO:0000313" key="10">
    <source>
        <dbReference type="Proteomes" id="UP001155483"/>
    </source>
</evidence>
<dbReference type="Gene3D" id="1.10.1740.10">
    <property type="match status" value="1"/>
</dbReference>
<dbReference type="AlphaFoldDB" id="A0A9X2XYU7"/>
<dbReference type="GO" id="GO:0006352">
    <property type="term" value="P:DNA-templated transcription initiation"/>
    <property type="evidence" value="ECO:0007669"/>
    <property type="project" value="InterPro"/>
</dbReference>
<dbReference type="SUPFAM" id="SSF88946">
    <property type="entry name" value="Sigma2 domain of RNA polymerase sigma factors"/>
    <property type="match status" value="1"/>
</dbReference>
<evidence type="ECO:0000256" key="1">
    <source>
        <dbReference type="ARBA" id="ARBA00010641"/>
    </source>
</evidence>
<feature type="domain" description="RNA polymerase sigma-70 region 2" evidence="7">
    <location>
        <begin position="27"/>
        <end position="93"/>
    </location>
</feature>
<dbReference type="InterPro" id="IPR013325">
    <property type="entry name" value="RNA_pol_sigma_r2"/>
</dbReference>
<evidence type="ECO:0000256" key="3">
    <source>
        <dbReference type="ARBA" id="ARBA00023082"/>
    </source>
</evidence>
<evidence type="ECO:0000259" key="7">
    <source>
        <dbReference type="Pfam" id="PF04542"/>
    </source>
</evidence>
<evidence type="ECO:0000256" key="6">
    <source>
        <dbReference type="RuleBase" id="RU000716"/>
    </source>
</evidence>
<evidence type="ECO:0000313" key="9">
    <source>
        <dbReference type="EMBL" id="MCU7550113.1"/>
    </source>
</evidence>
<dbReference type="InterPro" id="IPR013249">
    <property type="entry name" value="RNA_pol_sigma70_r4_t2"/>
</dbReference>
<proteinExistence type="inferred from homology"/>
<keyword evidence="10" id="KW-1185">Reference proteome</keyword>
<dbReference type="GO" id="GO:0003677">
    <property type="term" value="F:DNA binding"/>
    <property type="evidence" value="ECO:0007669"/>
    <property type="project" value="UniProtKB-KW"/>
</dbReference>
<dbReference type="PROSITE" id="PS01063">
    <property type="entry name" value="SIGMA70_ECF"/>
    <property type="match status" value="1"/>
</dbReference>
<keyword evidence="5 6" id="KW-0804">Transcription</keyword>
<organism evidence="9 10">
    <name type="scientific">Paraflavisolibacter caeni</name>
    <dbReference type="NCBI Taxonomy" id="2982496"/>
    <lineage>
        <taxon>Bacteria</taxon>
        <taxon>Pseudomonadati</taxon>
        <taxon>Bacteroidota</taxon>
        <taxon>Chitinophagia</taxon>
        <taxon>Chitinophagales</taxon>
        <taxon>Chitinophagaceae</taxon>
        <taxon>Paraflavisolibacter</taxon>
    </lineage>
</organism>
<dbReference type="Proteomes" id="UP001155483">
    <property type="component" value="Unassembled WGS sequence"/>
</dbReference>
<dbReference type="InterPro" id="IPR014284">
    <property type="entry name" value="RNA_pol_sigma-70_dom"/>
</dbReference>
<dbReference type="EMBL" id="JAOTIF010000009">
    <property type="protein sequence ID" value="MCU7550113.1"/>
    <property type="molecule type" value="Genomic_DNA"/>
</dbReference>
<evidence type="ECO:0000256" key="5">
    <source>
        <dbReference type="ARBA" id="ARBA00023163"/>
    </source>
</evidence>
<comment type="similarity">
    <text evidence="1 6">Belongs to the sigma-70 factor family. ECF subfamily.</text>
</comment>
<dbReference type="InterPro" id="IPR039425">
    <property type="entry name" value="RNA_pol_sigma-70-like"/>
</dbReference>
<dbReference type="PANTHER" id="PTHR43133">
    <property type="entry name" value="RNA POLYMERASE ECF-TYPE SIGMA FACTO"/>
    <property type="match status" value="1"/>
</dbReference>
<dbReference type="PANTHER" id="PTHR43133:SF46">
    <property type="entry name" value="RNA POLYMERASE SIGMA-70 FACTOR ECF SUBFAMILY"/>
    <property type="match status" value="1"/>
</dbReference>
<feature type="domain" description="RNA polymerase sigma factor 70 region 4 type 2" evidence="8">
    <location>
        <begin position="122"/>
        <end position="172"/>
    </location>
</feature>
<dbReference type="Pfam" id="PF04542">
    <property type="entry name" value="Sigma70_r2"/>
    <property type="match status" value="1"/>
</dbReference>
<dbReference type="InterPro" id="IPR013324">
    <property type="entry name" value="RNA_pol_sigma_r3/r4-like"/>
</dbReference>
<protein>
    <recommendedName>
        <fullName evidence="6">RNA polymerase sigma factor</fullName>
    </recommendedName>
</protein>
<dbReference type="InterPro" id="IPR036388">
    <property type="entry name" value="WH-like_DNA-bd_sf"/>
</dbReference>
<dbReference type="RefSeq" id="WP_279297553.1">
    <property type="nucleotide sequence ID" value="NZ_JAOTIF010000009.1"/>
</dbReference>
<dbReference type="NCBIfam" id="TIGR02937">
    <property type="entry name" value="sigma70-ECF"/>
    <property type="match status" value="1"/>
</dbReference>
<dbReference type="CDD" id="cd06171">
    <property type="entry name" value="Sigma70_r4"/>
    <property type="match status" value="1"/>
</dbReference>
<dbReference type="GO" id="GO:0016987">
    <property type="term" value="F:sigma factor activity"/>
    <property type="evidence" value="ECO:0007669"/>
    <property type="project" value="UniProtKB-KW"/>
</dbReference>
<dbReference type="InterPro" id="IPR000838">
    <property type="entry name" value="RNA_pol_sigma70_ECF_CS"/>
</dbReference>
<evidence type="ECO:0000256" key="2">
    <source>
        <dbReference type="ARBA" id="ARBA00023015"/>
    </source>
</evidence>
<comment type="caution">
    <text evidence="9">The sequence shown here is derived from an EMBL/GenBank/DDBJ whole genome shotgun (WGS) entry which is preliminary data.</text>
</comment>
<evidence type="ECO:0000259" key="8">
    <source>
        <dbReference type="Pfam" id="PF08281"/>
    </source>
</evidence>
<gene>
    <name evidence="9" type="ORF">OCK74_13400</name>
</gene>
<accession>A0A9X2XYU7</accession>
<keyword evidence="2 6" id="KW-0805">Transcription regulation</keyword>
<dbReference type="InterPro" id="IPR007627">
    <property type="entry name" value="RNA_pol_sigma70_r2"/>
</dbReference>
<dbReference type="SUPFAM" id="SSF88659">
    <property type="entry name" value="Sigma3 and sigma4 domains of RNA polymerase sigma factors"/>
    <property type="match status" value="1"/>
</dbReference>
<reference evidence="9" key="2">
    <citation type="submission" date="2023-04" db="EMBL/GenBank/DDBJ databases">
        <title>Paracnuella aquatica gen. nov., sp. nov., a member of the family Chitinophagaceae isolated from a hot spring.</title>
        <authorList>
            <person name="Wang C."/>
        </authorList>
    </citation>
    <scope>NUCLEOTIDE SEQUENCE</scope>
    <source>
        <strain evidence="9">LB-8</strain>
    </source>
</reference>
<sequence>MTDPLLYDETTLLVLVAKGDETAFRQLFKHWQPFLSTHIFRITESRELTEEIVQDVFLKIWMSRESLSEIENFKAYLIVVSRNHAINALRKVAKESRQWKYWVREYTETEKAADPSIIYYSMIDEAIDRLPSRQKEVYLLHRHERLTYHQIAEQLGISKETVKTHLELAVAAISKCVKQRVILVLLSFFFIR</sequence>
<reference evidence="9" key="1">
    <citation type="submission" date="2022-09" db="EMBL/GenBank/DDBJ databases">
        <authorList>
            <person name="Yuan C."/>
            <person name="Ke Z."/>
        </authorList>
    </citation>
    <scope>NUCLEOTIDE SEQUENCE</scope>
    <source>
        <strain evidence="9">LB-8</strain>
    </source>
</reference>
<keyword evidence="3 6" id="KW-0731">Sigma factor</keyword>
<dbReference type="Gene3D" id="1.10.10.10">
    <property type="entry name" value="Winged helix-like DNA-binding domain superfamily/Winged helix DNA-binding domain"/>
    <property type="match status" value="1"/>
</dbReference>
<dbReference type="Pfam" id="PF08281">
    <property type="entry name" value="Sigma70_r4_2"/>
    <property type="match status" value="1"/>
</dbReference>
<name>A0A9X2XYU7_9BACT</name>
<evidence type="ECO:0000256" key="4">
    <source>
        <dbReference type="ARBA" id="ARBA00023125"/>
    </source>
</evidence>